<organism evidence="4 5">
    <name type="scientific">Hoeflea olei</name>
    <dbReference type="NCBI Taxonomy" id="1480615"/>
    <lineage>
        <taxon>Bacteria</taxon>
        <taxon>Pseudomonadati</taxon>
        <taxon>Pseudomonadota</taxon>
        <taxon>Alphaproteobacteria</taxon>
        <taxon>Hyphomicrobiales</taxon>
        <taxon>Rhizobiaceae</taxon>
        <taxon>Hoeflea</taxon>
    </lineage>
</organism>
<name>A0A1C1YPX9_9HYPH</name>
<dbReference type="InterPro" id="IPR008971">
    <property type="entry name" value="HSP40/DnaJ_pept-bd"/>
</dbReference>
<evidence type="ECO:0000313" key="4">
    <source>
        <dbReference type="EMBL" id="OCW55611.1"/>
    </source>
</evidence>
<dbReference type="Pfam" id="PF01556">
    <property type="entry name" value="DnaJ_C"/>
    <property type="match status" value="1"/>
</dbReference>
<protein>
    <recommendedName>
        <fullName evidence="3">J domain-containing protein</fullName>
    </recommendedName>
</protein>
<comment type="caution">
    <text evidence="4">The sequence shown here is derived from an EMBL/GenBank/DDBJ whole genome shotgun (WGS) entry which is preliminary data.</text>
</comment>
<dbReference type="GO" id="GO:0006457">
    <property type="term" value="P:protein folding"/>
    <property type="evidence" value="ECO:0007669"/>
    <property type="project" value="InterPro"/>
</dbReference>
<evidence type="ECO:0000256" key="2">
    <source>
        <dbReference type="SAM" id="MobiDB-lite"/>
    </source>
</evidence>
<dbReference type="GO" id="GO:0051082">
    <property type="term" value="F:unfolded protein binding"/>
    <property type="evidence" value="ECO:0007669"/>
    <property type="project" value="InterPro"/>
</dbReference>
<dbReference type="InterPro" id="IPR002939">
    <property type="entry name" value="DnaJ_C"/>
</dbReference>
<dbReference type="PROSITE" id="PS50076">
    <property type="entry name" value="DNAJ_2"/>
    <property type="match status" value="1"/>
</dbReference>
<dbReference type="CDD" id="cd10747">
    <property type="entry name" value="DnaJ_C"/>
    <property type="match status" value="1"/>
</dbReference>
<dbReference type="Proteomes" id="UP000094795">
    <property type="component" value="Unassembled WGS sequence"/>
</dbReference>
<evidence type="ECO:0000313" key="5">
    <source>
        <dbReference type="Proteomes" id="UP000094795"/>
    </source>
</evidence>
<dbReference type="PANTHER" id="PTHR44145:SF3">
    <property type="entry name" value="DNAJ HOMOLOG SUBFAMILY A MEMBER 3, MITOCHONDRIAL"/>
    <property type="match status" value="1"/>
</dbReference>
<dbReference type="Pfam" id="PF00226">
    <property type="entry name" value="DnaJ"/>
    <property type="match status" value="1"/>
</dbReference>
<evidence type="ECO:0000256" key="1">
    <source>
        <dbReference type="ARBA" id="ARBA00023186"/>
    </source>
</evidence>
<dbReference type="AlphaFoldDB" id="A0A1C1YPX9"/>
<dbReference type="PRINTS" id="PR00625">
    <property type="entry name" value="JDOMAIN"/>
</dbReference>
<accession>A0A1C1YPX9</accession>
<dbReference type="EMBL" id="LQZT01000050">
    <property type="protein sequence ID" value="OCW55611.1"/>
    <property type="molecule type" value="Genomic_DNA"/>
</dbReference>
<feature type="region of interest" description="Disordered" evidence="2">
    <location>
        <begin position="124"/>
        <end position="156"/>
    </location>
</feature>
<dbReference type="InterPro" id="IPR051938">
    <property type="entry name" value="Apopto_cytoskel_mod"/>
</dbReference>
<proteinExistence type="predicted"/>
<evidence type="ECO:0000259" key="3">
    <source>
        <dbReference type="PROSITE" id="PS50076"/>
    </source>
</evidence>
<keyword evidence="5" id="KW-1185">Reference proteome</keyword>
<dbReference type="PANTHER" id="PTHR44145">
    <property type="entry name" value="DNAJ HOMOLOG SUBFAMILY A MEMBER 3, MITOCHONDRIAL"/>
    <property type="match status" value="1"/>
</dbReference>
<dbReference type="InterPro" id="IPR001623">
    <property type="entry name" value="DnaJ_domain"/>
</dbReference>
<dbReference type="InterPro" id="IPR036869">
    <property type="entry name" value="J_dom_sf"/>
</dbReference>
<reference evidence="4 5" key="1">
    <citation type="submission" date="2015-12" db="EMBL/GenBank/DDBJ databases">
        <authorList>
            <person name="Shamseldin A."/>
            <person name="Moawad H."/>
            <person name="Abd El-Rahim W.M."/>
            <person name="Sadowsky M.J."/>
        </authorList>
    </citation>
    <scope>NUCLEOTIDE SEQUENCE [LARGE SCALE GENOMIC DNA]</scope>
    <source>
        <strain evidence="4 5">JC234</strain>
    </source>
</reference>
<keyword evidence="1" id="KW-0143">Chaperone</keyword>
<dbReference type="Gene3D" id="1.10.287.110">
    <property type="entry name" value="DnaJ domain"/>
    <property type="match status" value="1"/>
</dbReference>
<feature type="domain" description="J" evidence="3">
    <location>
        <begin position="1"/>
        <end position="62"/>
    </location>
</feature>
<dbReference type="SMART" id="SM00271">
    <property type="entry name" value="DnaJ"/>
    <property type="match status" value="1"/>
</dbReference>
<dbReference type="SUPFAM" id="SSF46565">
    <property type="entry name" value="Chaperone J-domain"/>
    <property type="match status" value="1"/>
</dbReference>
<sequence>MLGLSRTAKPDEIKNAYRQLAKTWHPDQNQGDPEAGNRFAEISHAYRLLIDPDMRLKFDNGHIDARGRKRTRPMRGFAANPFKAFKQAMASGTAASAGAAASGQPADTPGDASFEEMVSHIFGDAAAREPKQAPDRATTSRRRSQSDAPGMDEDPLDALDALFEKWKTRHKPQAAAPVSRHHVEIDLKAALTGSRAEITLADGTTVGFEVPAGTVDGAEIEVPAPAASALGPAVVTVRHRKHPTFRSLGADIHGEQTIELAEAVLGGSILFEGLDGPLRLAVPAWSGSDTVLRVQDKGLPTAGGGRGALLVHLRVVLPETPDQQLIDLMRISRKAIYV</sequence>
<dbReference type="Gene3D" id="2.60.260.20">
    <property type="entry name" value="Urease metallochaperone UreE, N-terminal domain"/>
    <property type="match status" value="1"/>
</dbReference>
<dbReference type="STRING" id="1480615.AWJ14_06385"/>
<dbReference type="SUPFAM" id="SSF49493">
    <property type="entry name" value="HSP40/DnaJ peptide-binding domain"/>
    <property type="match status" value="1"/>
</dbReference>
<dbReference type="CDD" id="cd06257">
    <property type="entry name" value="DnaJ"/>
    <property type="match status" value="1"/>
</dbReference>
<gene>
    <name evidence="4" type="ORF">AWJ14_06385</name>
</gene>